<dbReference type="InterPro" id="IPR001789">
    <property type="entry name" value="Sig_transdc_resp-reg_receiver"/>
</dbReference>
<feature type="domain" description="HTH luxR-type" evidence="4">
    <location>
        <begin position="146"/>
        <end position="211"/>
    </location>
</feature>
<dbReference type="PANTHER" id="PTHR43214:SF37">
    <property type="entry name" value="TRANSCRIPTIONAL REGULATORY PROTEIN YDFI"/>
    <property type="match status" value="1"/>
</dbReference>
<feature type="modified residue" description="4-aspartylphosphate" evidence="3">
    <location>
        <position position="56"/>
    </location>
</feature>
<dbReference type="InterPro" id="IPR000792">
    <property type="entry name" value="Tscrpt_reg_LuxR_C"/>
</dbReference>
<keyword evidence="1 3" id="KW-0597">Phosphoprotein</keyword>
<evidence type="ECO:0000256" key="3">
    <source>
        <dbReference type="PROSITE-ProRule" id="PRU00169"/>
    </source>
</evidence>
<evidence type="ECO:0000313" key="6">
    <source>
        <dbReference type="EMBL" id="QSQ21851.1"/>
    </source>
</evidence>
<dbReference type="Pfam" id="PF00196">
    <property type="entry name" value="GerE"/>
    <property type="match status" value="1"/>
</dbReference>
<dbReference type="PRINTS" id="PR00038">
    <property type="entry name" value="HTHLUXR"/>
</dbReference>
<gene>
    <name evidence="6" type="ORF">JY651_43015</name>
</gene>
<organism evidence="6 7">
    <name type="scientific">Pyxidicoccus parkwayensis</name>
    <dbReference type="NCBI Taxonomy" id="2813578"/>
    <lineage>
        <taxon>Bacteria</taxon>
        <taxon>Pseudomonadati</taxon>
        <taxon>Myxococcota</taxon>
        <taxon>Myxococcia</taxon>
        <taxon>Myxococcales</taxon>
        <taxon>Cystobacterineae</taxon>
        <taxon>Myxococcaceae</taxon>
        <taxon>Pyxidicoccus</taxon>
    </lineage>
</organism>
<evidence type="ECO:0000259" key="5">
    <source>
        <dbReference type="PROSITE" id="PS50110"/>
    </source>
</evidence>
<evidence type="ECO:0000256" key="2">
    <source>
        <dbReference type="ARBA" id="ARBA00023125"/>
    </source>
</evidence>
<evidence type="ECO:0000259" key="4">
    <source>
        <dbReference type="PROSITE" id="PS50043"/>
    </source>
</evidence>
<dbReference type="InterPro" id="IPR039420">
    <property type="entry name" value="WalR-like"/>
</dbReference>
<dbReference type="PROSITE" id="PS50110">
    <property type="entry name" value="RESPONSE_REGULATORY"/>
    <property type="match status" value="1"/>
</dbReference>
<accession>A0ABX7NSJ1</accession>
<dbReference type="CDD" id="cd06170">
    <property type="entry name" value="LuxR_C_like"/>
    <property type="match status" value="1"/>
</dbReference>
<dbReference type="InterPro" id="IPR011006">
    <property type="entry name" value="CheY-like_superfamily"/>
</dbReference>
<dbReference type="PROSITE" id="PS50043">
    <property type="entry name" value="HTH_LUXR_2"/>
    <property type="match status" value="1"/>
</dbReference>
<dbReference type="SUPFAM" id="SSF52172">
    <property type="entry name" value="CheY-like"/>
    <property type="match status" value="1"/>
</dbReference>
<feature type="domain" description="Response regulatory" evidence="5">
    <location>
        <begin position="5"/>
        <end position="121"/>
    </location>
</feature>
<dbReference type="PANTHER" id="PTHR43214">
    <property type="entry name" value="TWO-COMPONENT RESPONSE REGULATOR"/>
    <property type="match status" value="1"/>
</dbReference>
<name>A0ABX7NSJ1_9BACT</name>
<dbReference type="RefSeq" id="WP_206723428.1">
    <property type="nucleotide sequence ID" value="NZ_CP071090.1"/>
</dbReference>
<protein>
    <submittedName>
        <fullName evidence="6">Response regulator transcription factor</fullName>
    </submittedName>
</protein>
<evidence type="ECO:0000313" key="7">
    <source>
        <dbReference type="Proteomes" id="UP000662747"/>
    </source>
</evidence>
<dbReference type="InterPro" id="IPR058245">
    <property type="entry name" value="NreC/VraR/RcsB-like_REC"/>
</dbReference>
<keyword evidence="2" id="KW-0238">DNA-binding</keyword>
<dbReference type="Proteomes" id="UP000662747">
    <property type="component" value="Chromosome"/>
</dbReference>
<reference evidence="6 7" key="1">
    <citation type="submission" date="2021-02" db="EMBL/GenBank/DDBJ databases">
        <title>De Novo genome assembly of isolated myxobacteria.</title>
        <authorList>
            <person name="Stevens D.C."/>
        </authorList>
    </citation>
    <scope>NUCLEOTIDE SEQUENCE [LARGE SCALE GENOMIC DNA]</scope>
    <source>
        <strain evidence="7">SCPEA02</strain>
    </source>
</reference>
<dbReference type="EMBL" id="CP071090">
    <property type="protein sequence ID" value="QSQ21851.1"/>
    <property type="molecule type" value="Genomic_DNA"/>
</dbReference>
<keyword evidence="7" id="KW-1185">Reference proteome</keyword>
<proteinExistence type="predicted"/>
<dbReference type="SMART" id="SM00448">
    <property type="entry name" value="REC"/>
    <property type="match status" value="1"/>
</dbReference>
<evidence type="ECO:0000256" key="1">
    <source>
        <dbReference type="ARBA" id="ARBA00022553"/>
    </source>
</evidence>
<dbReference type="Gene3D" id="3.40.50.2300">
    <property type="match status" value="1"/>
</dbReference>
<sequence>MTSLTVLITDDHTLVRQGIRALLAAQPGIEVVGDAATGEDAVELAREHAPDVALVDVLMPGLGGIETARRLKEASPRTQVLMLTSSHDEEHIVPALRAGALSYLLKDASAEELVQAVRRAAAGEATLHPRVASQVVRLLREPSRERPPAHAELSEREREVLLLIADGASNADIAGRLGVSEKTVKSHVSNILGKLHLEDRTQAAVFAWREGLKQR</sequence>
<dbReference type="CDD" id="cd17535">
    <property type="entry name" value="REC_NarL-like"/>
    <property type="match status" value="1"/>
</dbReference>
<dbReference type="PROSITE" id="PS00622">
    <property type="entry name" value="HTH_LUXR_1"/>
    <property type="match status" value="1"/>
</dbReference>
<dbReference type="SMART" id="SM00421">
    <property type="entry name" value="HTH_LUXR"/>
    <property type="match status" value="1"/>
</dbReference>
<dbReference type="Pfam" id="PF00072">
    <property type="entry name" value="Response_reg"/>
    <property type="match status" value="1"/>
</dbReference>